<dbReference type="Proteomes" id="UP000003455">
    <property type="component" value="Chromosome"/>
</dbReference>
<dbReference type="HOGENOM" id="CLU_2901997_0_0_9"/>
<gene>
    <name evidence="1" type="ORF">HMPREF0769_12734</name>
</gene>
<comment type="caution">
    <text evidence="1">The sequence shown here is derived from an EMBL/GenBank/DDBJ whole genome shotgun (WGS) entry which is preliminary data.</text>
</comment>
<accession>A0A0E1X8H0</accession>
<name>A0A0E1X8H0_STAAU</name>
<organism evidence="1">
    <name type="scientific">Staphylococcus aureus subsp. aureus MN8</name>
    <dbReference type="NCBI Taxonomy" id="548470"/>
    <lineage>
        <taxon>Bacteria</taxon>
        <taxon>Bacillati</taxon>
        <taxon>Bacillota</taxon>
        <taxon>Bacilli</taxon>
        <taxon>Bacillales</taxon>
        <taxon>Staphylococcaceae</taxon>
        <taxon>Staphylococcus</taxon>
    </lineage>
</organism>
<sequence length="62" mass="7310">MNADILFECLSFEEQLSVSILKAFDRIILSEVFKGEEYNSVVFTVSLEYYLKHIEYKKLNVL</sequence>
<reference evidence="1" key="1">
    <citation type="submission" date="2010-05" db="EMBL/GenBank/DDBJ databases">
        <authorList>
            <person name="Muzny D."/>
            <person name="Qin X."/>
            <person name="Buhay C."/>
            <person name="Dugan-Rocha S."/>
            <person name="Ding Y."/>
            <person name="Chen G."/>
            <person name="Hawes A."/>
            <person name="Holder M."/>
            <person name="Jhangiani S."/>
            <person name="Johnson A."/>
            <person name="Khan Z."/>
            <person name="Li Z."/>
            <person name="Liu W."/>
            <person name="Liu X."/>
            <person name="Perez L."/>
            <person name="Shen H."/>
            <person name="Wang Q."/>
            <person name="Watt J."/>
            <person name="Xi L."/>
            <person name="Xin Y."/>
            <person name="Zhou J."/>
            <person name="Deng J."/>
            <person name="Jiang H."/>
            <person name="Liu Y."/>
            <person name="Qu J."/>
            <person name="Song X.-Z."/>
            <person name="Zhang L."/>
            <person name="Villasana D."/>
            <person name="Johnson A."/>
            <person name="Liu J."/>
            <person name="Liyanage D."/>
            <person name="Lorensuhewa L."/>
            <person name="Robinson T."/>
            <person name="Song A."/>
            <person name="Song B.-B."/>
            <person name="Dinh H."/>
            <person name="Thornton R."/>
            <person name="Coyle M."/>
            <person name="Francisco L."/>
            <person name="Jackson L."/>
            <person name="Javaid M."/>
            <person name="Korchina V."/>
            <person name="Kovar C."/>
            <person name="Mata R."/>
            <person name="Mathew T."/>
            <person name="Ngo R."/>
            <person name="Nguyen L."/>
            <person name="Nguyen N."/>
            <person name="Okwuonu G."/>
            <person name="Ongeri F."/>
            <person name="Pham C."/>
            <person name="Simmons D."/>
            <person name="Wilczek-Boney K."/>
            <person name="Hale W."/>
            <person name="Jakkamsetti A."/>
            <person name="Pham P."/>
            <person name="Ruth R."/>
            <person name="San Lucas F."/>
            <person name="Warren J."/>
            <person name="Zhang J."/>
            <person name="Zhao Z."/>
            <person name="Zhou C."/>
            <person name="Zhu D."/>
            <person name="Lee S."/>
            <person name="Bess C."/>
            <person name="Blankenburg K."/>
            <person name="Forbes L."/>
            <person name="Fu Q."/>
            <person name="Gubbala S."/>
            <person name="Hirani K."/>
            <person name="Jayaseelan J.C."/>
            <person name="Lara F."/>
            <person name="Munidasa M."/>
            <person name="Palculict T."/>
            <person name="Patil S."/>
            <person name="Pu L.-L."/>
            <person name="Saada N."/>
            <person name="Tang L."/>
            <person name="Weissenberger G."/>
            <person name="Zhu Y."/>
            <person name="Hemphill L."/>
            <person name="Shang Y."/>
            <person name="Youmans B."/>
            <person name="Ayvaz T."/>
            <person name="Ross M."/>
            <person name="Santibanez J."/>
            <person name="Aqrawi P."/>
            <person name="Gross S."/>
            <person name="Joshi V."/>
            <person name="Fowler G."/>
            <person name="Nazareth L."/>
            <person name="Reid J."/>
            <person name="Worley K."/>
            <person name="Petrosino J."/>
            <person name="Highlander S."/>
            <person name="Gibbs R."/>
        </authorList>
    </citation>
    <scope>NUCLEOTIDE SEQUENCE [LARGE SCALE GENOMIC DNA]</scope>
    <source>
        <strain evidence="1">MN8</strain>
    </source>
</reference>
<dbReference type="AlphaFoldDB" id="A0A0E1X8H0"/>
<dbReference type="EMBL" id="ACJA02000004">
    <property type="protein sequence ID" value="EFH95113.1"/>
    <property type="molecule type" value="Genomic_DNA"/>
</dbReference>
<evidence type="ECO:0000313" key="1">
    <source>
        <dbReference type="EMBL" id="EFH95113.1"/>
    </source>
</evidence>
<proteinExistence type="predicted"/>
<protein>
    <submittedName>
        <fullName evidence="1">Uncharacterized protein</fullName>
    </submittedName>
</protein>